<keyword evidence="1" id="KW-1185">Reference proteome</keyword>
<dbReference type="AlphaFoldDB" id="A0A914QUQ0"/>
<dbReference type="WBParaSite" id="PDA_v2.g31283.t1">
    <property type="protein sequence ID" value="PDA_v2.g31283.t1"/>
    <property type="gene ID" value="PDA_v2.g31283"/>
</dbReference>
<organism evidence="1 2">
    <name type="scientific">Panagrolaimus davidi</name>
    <dbReference type="NCBI Taxonomy" id="227884"/>
    <lineage>
        <taxon>Eukaryota</taxon>
        <taxon>Metazoa</taxon>
        <taxon>Ecdysozoa</taxon>
        <taxon>Nematoda</taxon>
        <taxon>Chromadorea</taxon>
        <taxon>Rhabditida</taxon>
        <taxon>Tylenchina</taxon>
        <taxon>Panagrolaimomorpha</taxon>
        <taxon>Panagrolaimoidea</taxon>
        <taxon>Panagrolaimidae</taxon>
        <taxon>Panagrolaimus</taxon>
    </lineage>
</organism>
<evidence type="ECO:0000313" key="2">
    <source>
        <dbReference type="WBParaSite" id="PDA_v2.g31283.t1"/>
    </source>
</evidence>
<reference evidence="2" key="1">
    <citation type="submission" date="2022-11" db="UniProtKB">
        <authorList>
            <consortium name="WormBaseParasite"/>
        </authorList>
    </citation>
    <scope>IDENTIFICATION</scope>
</reference>
<accession>A0A914QUQ0</accession>
<sequence length="308" mass="36325">MDLPALPLNWADLIDPEQDRPSKREQFLSTYQHQSFSLPHDSIMFYILKNPKTPEIYQKMIKCCKYFFIKNPILVVLQLKYRGEHGWYSDYNDYNEKPVIEFKNISSKIWITTEIRISYTFTSMPKVYQNDAKYIFIYNTSICHKDFIFLAGKCQNIKLTYCNVMNDSTTVFLETIVASLPKAESFEYALDILNPPKTITSKTVSELLKIPHFPNLTYFMLDEVPDTFEIETFYEYIKQNKKTEIGLVFDLGISLPNLEYENRLQIIVNDILEAETRDYKVPGIHFESIEPVSLKKLFKLLSFNFEYN</sequence>
<dbReference type="Proteomes" id="UP000887578">
    <property type="component" value="Unplaced"/>
</dbReference>
<name>A0A914QUQ0_9BILA</name>
<protein>
    <submittedName>
        <fullName evidence="2">Uncharacterized protein</fullName>
    </submittedName>
</protein>
<evidence type="ECO:0000313" key="1">
    <source>
        <dbReference type="Proteomes" id="UP000887578"/>
    </source>
</evidence>
<proteinExistence type="predicted"/>